<comment type="caution">
    <text evidence="2">The sequence shown here is derived from an EMBL/GenBank/DDBJ whole genome shotgun (WGS) entry which is preliminary data.</text>
</comment>
<evidence type="ECO:0000313" key="3">
    <source>
        <dbReference type="Proteomes" id="UP001205843"/>
    </source>
</evidence>
<keyword evidence="1" id="KW-0732">Signal</keyword>
<proteinExistence type="predicted"/>
<protein>
    <recommendedName>
        <fullName evidence="4">PEP-CTERM sorting domain-containing protein</fullName>
    </recommendedName>
</protein>
<accession>A0AAE3G8X5</accession>
<evidence type="ECO:0000256" key="1">
    <source>
        <dbReference type="SAM" id="SignalP"/>
    </source>
</evidence>
<feature type="signal peptide" evidence="1">
    <location>
        <begin position="1"/>
        <end position="27"/>
    </location>
</feature>
<dbReference type="EMBL" id="JALJXV010000016">
    <property type="protein sequence ID" value="MCP1677189.1"/>
    <property type="molecule type" value="Genomic_DNA"/>
</dbReference>
<organism evidence="2 3">
    <name type="scientific">Natronocella acetinitrilica</name>
    <dbReference type="NCBI Taxonomy" id="414046"/>
    <lineage>
        <taxon>Bacteria</taxon>
        <taxon>Pseudomonadati</taxon>
        <taxon>Pseudomonadota</taxon>
        <taxon>Gammaproteobacteria</taxon>
        <taxon>Chromatiales</taxon>
        <taxon>Ectothiorhodospiraceae</taxon>
        <taxon>Natronocella</taxon>
    </lineage>
</organism>
<keyword evidence="3" id="KW-1185">Reference proteome</keyword>
<dbReference type="RefSeq" id="WP_253485501.1">
    <property type="nucleotide sequence ID" value="NZ_JALJXV010000016.1"/>
</dbReference>
<sequence>MKMQAVYPLPLGVAAVGLLFGAPIAKAAPMVFFGEDQDANQTVPADSEAVDAQEGFLDNLEGVRVEDFADVDEGEVFPIDIDFDGISATLDGTSDVGNTGVTSNNISGRFPVVGDKYLNVGTSDAAGFELEFSEPQVAFGFFATDVGDFDGNLELTLDGERNYVVDNTIGSFMTGALLFWGIVDEENPFQTVSFENSDEDWRDAFGFDGFTIGSEAQLVDRDPQAVPTPGTLTLLAAGLMGLAFTRLTRGARRAPG</sequence>
<dbReference type="Proteomes" id="UP001205843">
    <property type="component" value="Unassembled WGS sequence"/>
</dbReference>
<evidence type="ECO:0000313" key="2">
    <source>
        <dbReference type="EMBL" id="MCP1677189.1"/>
    </source>
</evidence>
<feature type="chain" id="PRO_5042126044" description="PEP-CTERM sorting domain-containing protein" evidence="1">
    <location>
        <begin position="28"/>
        <end position="256"/>
    </location>
</feature>
<evidence type="ECO:0008006" key="4">
    <source>
        <dbReference type="Google" id="ProtNLM"/>
    </source>
</evidence>
<dbReference type="AlphaFoldDB" id="A0AAE3G8X5"/>
<reference evidence="2" key="1">
    <citation type="submission" date="2022-03" db="EMBL/GenBank/DDBJ databases">
        <title>Genomic Encyclopedia of Type Strains, Phase III (KMG-III): the genomes of soil and plant-associated and newly described type strains.</title>
        <authorList>
            <person name="Whitman W."/>
        </authorList>
    </citation>
    <scope>NUCLEOTIDE SEQUENCE</scope>
    <source>
        <strain evidence="2">ANL 6-2</strain>
    </source>
</reference>
<gene>
    <name evidence="2" type="ORF">J2T57_004366</name>
</gene>
<name>A0AAE3G8X5_9GAMM</name>